<dbReference type="SUPFAM" id="SSF54523">
    <property type="entry name" value="Pili subunits"/>
    <property type="match status" value="1"/>
</dbReference>
<dbReference type="EMBL" id="CP036291">
    <property type="protein sequence ID" value="QDU89512.1"/>
    <property type="molecule type" value="Genomic_DNA"/>
</dbReference>
<dbReference type="InterPro" id="IPR011453">
    <property type="entry name" value="DUF1559"/>
</dbReference>
<sequence>MDSSLPKQTRVTAGFTLVELLVVIAIIGILVALLLPAVQAAREAARRTQCKNNLKQLGLAAANHEITHKYLPSGGWGWNWGGDADRGYGKGQPGSWCFNILDFIEEGAVRQIGSDGDPNTITRDQKGQATARSETPIPGLVCPSRQGSALYPFTVKSNTNLKNLNNPSVAARLDYAGNGGSLTPSQWPNGGPANVTSAEPANGWLRDFMSLANLPNKRPNGVVMAYSQLKLARITDGTSKTMFVGEKYIPVSQYDSGEWVANDQTWEIGFDIDTVRHTWWPPLADGDEAPNSGLFLPQADGITPGTAQQTKNIVETQSFGSTHPGGFQFTMCDGSVDTIGYDIDIVVFRALGSRDGGEVAVGR</sequence>
<evidence type="ECO:0000259" key="3">
    <source>
        <dbReference type="Pfam" id="PF07596"/>
    </source>
</evidence>
<proteinExistence type="predicted"/>
<dbReference type="OrthoDB" id="255848at2"/>
<dbReference type="KEGG" id="pnd:Pla175_29040"/>
<feature type="region of interest" description="Disordered" evidence="1">
    <location>
        <begin position="111"/>
        <end position="139"/>
    </location>
</feature>
<dbReference type="PANTHER" id="PTHR30093:SF2">
    <property type="entry name" value="TYPE II SECRETION SYSTEM PROTEIN H"/>
    <property type="match status" value="1"/>
</dbReference>
<dbReference type="Pfam" id="PF07596">
    <property type="entry name" value="SBP_bac_10"/>
    <property type="match status" value="1"/>
</dbReference>
<dbReference type="RefSeq" id="WP_145286208.1">
    <property type="nucleotide sequence ID" value="NZ_CP036291.1"/>
</dbReference>
<evidence type="ECO:0000313" key="4">
    <source>
        <dbReference type="EMBL" id="QDU89512.1"/>
    </source>
</evidence>
<dbReference type="NCBIfam" id="TIGR02532">
    <property type="entry name" value="IV_pilin_GFxxxE"/>
    <property type="match status" value="1"/>
</dbReference>
<keyword evidence="5" id="KW-1185">Reference proteome</keyword>
<dbReference type="InterPro" id="IPR012902">
    <property type="entry name" value="N_methyl_site"/>
</dbReference>
<dbReference type="Gene3D" id="3.30.700.10">
    <property type="entry name" value="Glycoprotein, Type 4 Pilin"/>
    <property type="match status" value="1"/>
</dbReference>
<dbReference type="InterPro" id="IPR045584">
    <property type="entry name" value="Pilin-like"/>
</dbReference>
<gene>
    <name evidence="4" type="primary">xcpT_9</name>
    <name evidence="4" type="ORF">Pla175_29040</name>
</gene>
<dbReference type="Proteomes" id="UP000317429">
    <property type="component" value="Chromosome"/>
</dbReference>
<dbReference type="PROSITE" id="PS00409">
    <property type="entry name" value="PROKAR_NTER_METHYL"/>
    <property type="match status" value="1"/>
</dbReference>
<dbReference type="PANTHER" id="PTHR30093">
    <property type="entry name" value="GENERAL SECRETION PATHWAY PROTEIN G"/>
    <property type="match status" value="1"/>
</dbReference>
<keyword evidence="2" id="KW-0472">Membrane</keyword>
<evidence type="ECO:0000256" key="1">
    <source>
        <dbReference type="SAM" id="MobiDB-lite"/>
    </source>
</evidence>
<evidence type="ECO:0000313" key="5">
    <source>
        <dbReference type="Proteomes" id="UP000317429"/>
    </source>
</evidence>
<dbReference type="InterPro" id="IPR027558">
    <property type="entry name" value="Pre_pil_HX9DG_C"/>
</dbReference>
<dbReference type="NCBIfam" id="TIGR04294">
    <property type="entry name" value="pre_pil_HX9DG"/>
    <property type="match status" value="1"/>
</dbReference>
<reference evidence="4 5" key="1">
    <citation type="submission" date="2019-02" db="EMBL/GenBank/DDBJ databases">
        <title>Deep-cultivation of Planctomycetes and their phenomic and genomic characterization uncovers novel biology.</title>
        <authorList>
            <person name="Wiegand S."/>
            <person name="Jogler M."/>
            <person name="Boedeker C."/>
            <person name="Pinto D."/>
            <person name="Vollmers J."/>
            <person name="Rivas-Marin E."/>
            <person name="Kohn T."/>
            <person name="Peeters S.H."/>
            <person name="Heuer A."/>
            <person name="Rast P."/>
            <person name="Oberbeckmann S."/>
            <person name="Bunk B."/>
            <person name="Jeske O."/>
            <person name="Meyerdierks A."/>
            <person name="Storesund J.E."/>
            <person name="Kallscheuer N."/>
            <person name="Luecker S."/>
            <person name="Lage O.M."/>
            <person name="Pohl T."/>
            <person name="Merkel B.J."/>
            <person name="Hornburger P."/>
            <person name="Mueller R.-W."/>
            <person name="Bruemmer F."/>
            <person name="Labrenz M."/>
            <person name="Spormann A.M."/>
            <person name="Op den Camp H."/>
            <person name="Overmann J."/>
            <person name="Amann R."/>
            <person name="Jetten M.S.M."/>
            <person name="Mascher T."/>
            <person name="Medema M.H."/>
            <person name="Devos D.P."/>
            <person name="Kaster A.-K."/>
            <person name="Ovreas L."/>
            <person name="Rohde M."/>
            <person name="Galperin M.Y."/>
            <person name="Jogler C."/>
        </authorList>
    </citation>
    <scope>NUCLEOTIDE SEQUENCE [LARGE SCALE GENOMIC DNA]</scope>
    <source>
        <strain evidence="4 5">Pla175</strain>
    </source>
</reference>
<dbReference type="Pfam" id="PF07963">
    <property type="entry name" value="N_methyl"/>
    <property type="match status" value="1"/>
</dbReference>
<feature type="compositionally biased region" description="Polar residues" evidence="1">
    <location>
        <begin position="117"/>
        <end position="133"/>
    </location>
</feature>
<feature type="domain" description="DUF1559" evidence="3">
    <location>
        <begin position="39"/>
        <end position="344"/>
    </location>
</feature>
<evidence type="ECO:0000256" key="2">
    <source>
        <dbReference type="SAM" id="Phobius"/>
    </source>
</evidence>
<keyword evidence="2" id="KW-0812">Transmembrane</keyword>
<name>A0A518DDG1_9BACT</name>
<organism evidence="4 5">
    <name type="scientific">Pirellulimonas nuda</name>
    <dbReference type="NCBI Taxonomy" id="2528009"/>
    <lineage>
        <taxon>Bacteria</taxon>
        <taxon>Pseudomonadati</taxon>
        <taxon>Planctomycetota</taxon>
        <taxon>Planctomycetia</taxon>
        <taxon>Pirellulales</taxon>
        <taxon>Lacipirellulaceae</taxon>
        <taxon>Pirellulimonas</taxon>
    </lineage>
</organism>
<feature type="transmembrane region" description="Helical" evidence="2">
    <location>
        <begin position="20"/>
        <end position="38"/>
    </location>
</feature>
<accession>A0A518DDG1</accession>
<protein>
    <submittedName>
        <fullName evidence="4">Type II secretion system protein G</fullName>
    </submittedName>
</protein>
<dbReference type="AlphaFoldDB" id="A0A518DDG1"/>
<keyword evidence="2" id="KW-1133">Transmembrane helix</keyword>